<dbReference type="SMART" id="SM00380">
    <property type="entry name" value="AP2"/>
    <property type="match status" value="1"/>
</dbReference>
<keyword evidence="5" id="KW-0804">Transcription</keyword>
<dbReference type="SUPFAM" id="SSF54171">
    <property type="entry name" value="DNA-binding domain"/>
    <property type="match status" value="1"/>
</dbReference>
<name>A0AAN7JHM0_9MYRT</name>
<evidence type="ECO:0000256" key="8">
    <source>
        <dbReference type="SAM" id="MobiDB-lite"/>
    </source>
</evidence>
<evidence type="ECO:0000256" key="4">
    <source>
        <dbReference type="ARBA" id="ARBA00023159"/>
    </source>
</evidence>
<feature type="compositionally biased region" description="Basic residues" evidence="8">
    <location>
        <begin position="170"/>
        <end position="179"/>
    </location>
</feature>
<dbReference type="CDD" id="cd00018">
    <property type="entry name" value="AP2"/>
    <property type="match status" value="1"/>
</dbReference>
<gene>
    <name evidence="10" type="ORF">SAY87_001124</name>
</gene>
<dbReference type="FunFam" id="3.30.730.10:FF:000004">
    <property type="entry name" value="AP2-like ethylene-responsive transcription factor"/>
    <property type="match status" value="1"/>
</dbReference>
<feature type="region of interest" description="Disordered" evidence="8">
    <location>
        <begin position="38"/>
        <end position="74"/>
    </location>
</feature>
<keyword evidence="2" id="KW-0805">Transcription regulation</keyword>
<reference evidence="10 11" key="1">
    <citation type="journal article" date="2023" name="Hortic Res">
        <title>Pangenome of water caltrop reveals structural variations and asymmetric subgenome divergence after allopolyploidization.</title>
        <authorList>
            <person name="Zhang X."/>
            <person name="Chen Y."/>
            <person name="Wang L."/>
            <person name="Yuan Y."/>
            <person name="Fang M."/>
            <person name="Shi L."/>
            <person name="Lu R."/>
            <person name="Comes H.P."/>
            <person name="Ma Y."/>
            <person name="Chen Y."/>
            <person name="Huang G."/>
            <person name="Zhou Y."/>
            <person name="Zheng Z."/>
            <person name="Qiu Y."/>
        </authorList>
    </citation>
    <scope>NUCLEOTIDE SEQUENCE [LARGE SCALE GENOMIC DNA]</scope>
    <source>
        <tissue evidence="10">Roots</tissue>
    </source>
</reference>
<organism evidence="10 11">
    <name type="scientific">Trapa incisa</name>
    <dbReference type="NCBI Taxonomy" id="236973"/>
    <lineage>
        <taxon>Eukaryota</taxon>
        <taxon>Viridiplantae</taxon>
        <taxon>Streptophyta</taxon>
        <taxon>Embryophyta</taxon>
        <taxon>Tracheophyta</taxon>
        <taxon>Spermatophyta</taxon>
        <taxon>Magnoliopsida</taxon>
        <taxon>eudicotyledons</taxon>
        <taxon>Gunneridae</taxon>
        <taxon>Pentapetalae</taxon>
        <taxon>rosids</taxon>
        <taxon>malvids</taxon>
        <taxon>Myrtales</taxon>
        <taxon>Lythraceae</taxon>
        <taxon>Trapa</taxon>
    </lineage>
</organism>
<evidence type="ECO:0000256" key="3">
    <source>
        <dbReference type="ARBA" id="ARBA00023125"/>
    </source>
</evidence>
<evidence type="ECO:0000256" key="7">
    <source>
        <dbReference type="ARBA" id="ARBA00037973"/>
    </source>
</evidence>
<dbReference type="GO" id="GO:0005634">
    <property type="term" value="C:nucleus"/>
    <property type="evidence" value="ECO:0007669"/>
    <property type="project" value="UniProtKB-SubCell"/>
</dbReference>
<comment type="caution">
    <text evidence="10">The sequence shown here is derived from an EMBL/GenBank/DDBJ whole genome shotgun (WGS) entry which is preliminary data.</text>
</comment>
<dbReference type="Gene3D" id="3.30.730.10">
    <property type="entry name" value="AP2/ERF domain"/>
    <property type="match status" value="1"/>
</dbReference>
<evidence type="ECO:0000256" key="2">
    <source>
        <dbReference type="ARBA" id="ARBA00023015"/>
    </source>
</evidence>
<dbReference type="GO" id="GO:0003700">
    <property type="term" value="F:DNA-binding transcription factor activity"/>
    <property type="evidence" value="ECO:0007669"/>
    <property type="project" value="InterPro"/>
</dbReference>
<evidence type="ECO:0000256" key="1">
    <source>
        <dbReference type="ARBA" id="ARBA00004123"/>
    </source>
</evidence>
<dbReference type="Proteomes" id="UP001345219">
    <property type="component" value="Chromosome 1"/>
</dbReference>
<keyword evidence="6" id="KW-0539">Nucleus</keyword>
<dbReference type="EMBL" id="JAXIOK010000023">
    <property type="protein sequence ID" value="KAK4743123.1"/>
    <property type="molecule type" value="Genomic_DNA"/>
</dbReference>
<sequence>MLDLNVEFPSSHSSSCGHEKRLVVAMEEEGAYGSNLIGVAARGSKGGEEDEREEHSGGTSDSSSIVNADKSPAVAGDESSTYAAAFVFDVFKKDASPPSSRPDLVTQQLFPVRSGEGSEPGIGPLTEAAAPRAQWLNLSFTRDGGDSSGEPTGGPLAVDELMKLQQQKQQARKSRRGPRSRSSQYRGVTFYRRTGRWESHIWDCGKQVYLGGFDTAYTAARAYDRAAIKFRGADADINFSISDYEEDMKQMRNLTKEEFVHTLRRQSNSFSKGSRSLGLQKCSRWDPRMGGQFLDKNRAQEAMATRFNGQEALARLENEGDVALGAIREGGGSHDLDLKLGMAPASGDQSRLKAAGNYGFNGPDGGESMMVDNSDVSATNKRLPARPAIHPYLLQSPGQVKAMEKRRVEDPACSKMGWQIPIKGNYGGKSASPLMPVLFSSSVAASSGFSCSYSSSSPLLNSPPARLLHGNPTAPQNPIPHLLVKHSSINTRPFSSFSFSGKRE</sequence>
<evidence type="ECO:0000259" key="9">
    <source>
        <dbReference type="PROSITE" id="PS51032"/>
    </source>
</evidence>
<keyword evidence="11" id="KW-1185">Reference proteome</keyword>
<dbReference type="PANTHER" id="PTHR32467:SF118">
    <property type="entry name" value="ETHYLENE-RESPONSIVE TRANSCRIPTION FACTOR RAP2-7"/>
    <property type="match status" value="1"/>
</dbReference>
<evidence type="ECO:0000313" key="11">
    <source>
        <dbReference type="Proteomes" id="UP001345219"/>
    </source>
</evidence>
<evidence type="ECO:0000313" key="10">
    <source>
        <dbReference type="EMBL" id="KAK4743123.1"/>
    </source>
</evidence>
<evidence type="ECO:0000256" key="5">
    <source>
        <dbReference type="ARBA" id="ARBA00023163"/>
    </source>
</evidence>
<dbReference type="Pfam" id="PF00847">
    <property type="entry name" value="AP2"/>
    <property type="match status" value="1"/>
</dbReference>
<protein>
    <recommendedName>
        <fullName evidence="9">AP2/ERF domain-containing protein</fullName>
    </recommendedName>
</protein>
<evidence type="ECO:0000256" key="6">
    <source>
        <dbReference type="ARBA" id="ARBA00023242"/>
    </source>
</evidence>
<comment type="subcellular location">
    <subcellularLocation>
        <location evidence="1">Nucleus</location>
    </subcellularLocation>
</comment>
<comment type="similarity">
    <text evidence="7">Belongs to the AP2/ERF transcription factor family. AP2 subfamily.</text>
</comment>
<dbReference type="InterPro" id="IPR001471">
    <property type="entry name" value="AP2/ERF_dom"/>
</dbReference>
<accession>A0AAN7JHM0</accession>
<keyword evidence="3" id="KW-0238">DNA-binding</keyword>
<proteinExistence type="inferred from homology"/>
<feature type="domain" description="AP2/ERF" evidence="9">
    <location>
        <begin position="184"/>
        <end position="240"/>
    </location>
</feature>
<dbReference type="AlphaFoldDB" id="A0AAN7JHM0"/>
<feature type="region of interest" description="Disordered" evidence="8">
    <location>
        <begin position="165"/>
        <end position="185"/>
    </location>
</feature>
<dbReference type="GO" id="GO:0003677">
    <property type="term" value="F:DNA binding"/>
    <property type="evidence" value="ECO:0007669"/>
    <property type="project" value="UniProtKB-KW"/>
</dbReference>
<dbReference type="InterPro" id="IPR036955">
    <property type="entry name" value="AP2/ERF_dom_sf"/>
</dbReference>
<dbReference type="PANTHER" id="PTHR32467">
    <property type="entry name" value="AP2-LIKE ETHYLENE-RESPONSIVE TRANSCRIPTION FACTOR"/>
    <property type="match status" value="1"/>
</dbReference>
<dbReference type="PROSITE" id="PS51032">
    <property type="entry name" value="AP2_ERF"/>
    <property type="match status" value="1"/>
</dbReference>
<keyword evidence="4" id="KW-0010">Activator</keyword>
<dbReference type="InterPro" id="IPR016177">
    <property type="entry name" value="DNA-bd_dom_sf"/>
</dbReference>
<feature type="compositionally biased region" description="Polar residues" evidence="8">
    <location>
        <begin position="57"/>
        <end position="66"/>
    </location>
</feature>